<feature type="compositionally biased region" description="Pro residues" evidence="1">
    <location>
        <begin position="1007"/>
        <end position="1016"/>
    </location>
</feature>
<evidence type="ECO:0000256" key="2">
    <source>
        <dbReference type="SAM" id="Phobius"/>
    </source>
</evidence>
<reference evidence="4 5" key="1">
    <citation type="journal article" date="2015" name="Genome Biol. Evol.">
        <title>Comparative Genomics of a Bacterivorous Green Alga Reveals Evolutionary Causalities and Consequences of Phago-Mixotrophic Mode of Nutrition.</title>
        <authorList>
            <person name="Burns J.A."/>
            <person name="Paasch A."/>
            <person name="Narechania A."/>
            <person name="Kim E."/>
        </authorList>
    </citation>
    <scope>NUCLEOTIDE SEQUENCE [LARGE SCALE GENOMIC DNA]</scope>
    <source>
        <strain evidence="4 5">PLY_AMNH</strain>
    </source>
</reference>
<protein>
    <recommendedName>
        <fullName evidence="3">Pesticidal crystal protein Cry22Aa Ig-like domain-containing protein</fullName>
    </recommendedName>
</protein>
<dbReference type="EMBL" id="LGRX02034215">
    <property type="protein sequence ID" value="KAK3238424.1"/>
    <property type="molecule type" value="Genomic_DNA"/>
</dbReference>
<dbReference type="Pfam" id="PF16403">
    <property type="entry name" value="Bact_surface_Ig-like"/>
    <property type="match status" value="1"/>
</dbReference>
<dbReference type="Gene3D" id="2.60.40.10">
    <property type="entry name" value="Immunoglobulins"/>
    <property type="match status" value="2"/>
</dbReference>
<name>A0AAE0BLY7_9CHLO</name>
<organism evidence="4 5">
    <name type="scientific">Cymbomonas tetramitiformis</name>
    <dbReference type="NCBI Taxonomy" id="36881"/>
    <lineage>
        <taxon>Eukaryota</taxon>
        <taxon>Viridiplantae</taxon>
        <taxon>Chlorophyta</taxon>
        <taxon>Pyramimonadophyceae</taxon>
        <taxon>Pyramimonadales</taxon>
        <taxon>Pyramimonadaceae</taxon>
        <taxon>Cymbomonas</taxon>
    </lineage>
</organism>
<proteinExistence type="predicted"/>
<evidence type="ECO:0000313" key="5">
    <source>
        <dbReference type="Proteomes" id="UP001190700"/>
    </source>
</evidence>
<evidence type="ECO:0000256" key="1">
    <source>
        <dbReference type="SAM" id="MobiDB-lite"/>
    </source>
</evidence>
<evidence type="ECO:0000313" key="4">
    <source>
        <dbReference type="EMBL" id="KAK3238424.1"/>
    </source>
</evidence>
<gene>
    <name evidence="4" type="ORF">CYMTET_51558</name>
</gene>
<feature type="domain" description="Pesticidal crystal protein Cry22Aa Ig-like" evidence="3">
    <location>
        <begin position="197"/>
        <end position="264"/>
    </location>
</feature>
<comment type="caution">
    <text evidence="4">The sequence shown here is derived from an EMBL/GenBank/DDBJ whole genome shotgun (WGS) entry which is preliminary data.</text>
</comment>
<feature type="transmembrane region" description="Helical" evidence="2">
    <location>
        <begin position="1574"/>
        <end position="1603"/>
    </location>
</feature>
<keyword evidence="2" id="KW-1133">Transmembrane helix</keyword>
<evidence type="ECO:0000259" key="3">
    <source>
        <dbReference type="Pfam" id="PF16403"/>
    </source>
</evidence>
<feature type="region of interest" description="Disordered" evidence="1">
    <location>
        <begin position="996"/>
        <end position="1029"/>
    </location>
</feature>
<keyword evidence="2" id="KW-0472">Membrane</keyword>
<dbReference type="InterPro" id="IPR013783">
    <property type="entry name" value="Ig-like_fold"/>
</dbReference>
<accession>A0AAE0BLY7</accession>
<keyword evidence="5" id="KW-1185">Reference proteome</keyword>
<feature type="transmembrane region" description="Helical" evidence="2">
    <location>
        <begin position="1307"/>
        <end position="1325"/>
    </location>
</feature>
<feature type="transmembrane region" description="Helical" evidence="2">
    <location>
        <begin position="1369"/>
        <end position="1386"/>
    </location>
</feature>
<dbReference type="InterPro" id="IPR032179">
    <property type="entry name" value="Cry22Aa_Ig-like"/>
</dbReference>
<sequence length="1908" mass="204175">MIRLADLPNTDEYEELAMAVHIPPDEDPPTLTLLGAAYVELRQGDSYIDAGATAYDVRDGYIATAAADGLDVVDACCVTPEDAPYIITYRAVDAAGNSAVPVSRQVAVLALCDWPSYPCEGMADVCASCTLPEEGDDGEPSCVCLNTGMITESEDLESPTVAEYVPPVDTMAPVLTLHGTGELGVTSSGVVVMVDSLQMGDSWKDPGVSAVDDVDGNLSAAVSSYGVGAVDTSAATLADDPFVVTYSCRDAAGNAAEVRRWISVVNPCAGAAQDGADEHVCGTATDGTVTCSVGGLCMMLTLEEEEAELSATPSQPPILELIGPSEVTVAQGEIYAACPAEGRRLSQVCDQGVTATDSLDGDLSARALACSPDGVTARFANLGVSLCGVDTDTPGIYAVNFSVSNSLGLVSTAVRHVTVSAACPVGEAVCGIGVECSSEGVCLGDLASEEKVEAKENAPPTVTLLMTSAVPGAVVEVKQHQMYAACAADEQADALCEPGTTAYDQEDGDLSASVLACPPASCLDTGCPGHEWARKGLEGCVNTSVEVGTVFDVDFVVFDRALPANRGAVTRTVSIVPPCASGEELCADLTCSSVDCDLRDSLLADPRDVAPPAVALLHSEVRVSYGRPEDAATLRACATADLTALDPAPCLATAVDSESGDVSAAITTQQDTTCSTCSAELCGLDNVHLCLPGTYGFLFEASDSEGNRGVARLLVTVVEEAEVAAETRIGLGGIGPAEAEAQAELLRTASSPEAAAFAEGIANVVNDGATSAGETVVPSDVAIVAVKLQNSTGEELSLLVTFTTGLATAGYAPKDSQEQRRRGLLEDDVEALTARSSDVAAVLTAAAGDGRMSASLATAAASANASLATEVVGLVGEASSTALTPEVDLLAAYMTGIEQGMADLKHGSVVLDDSLGEALDAVGLAGGQPASWNERLAEAFWTAQSDMANIEALVDSTERIAEKLSILMEAYAATQATAYDADVALTAMAKATTTELSFEEVREAPPASTPPEPAPPEAGEGECGYGLRGSVEGLGPGDRARLAAQMDMQYSFVVGEEEGGAQPSAASRRQLLAKKAGPSDTVREIYTDYTKHDDWTLPDVGSLTVSARTPSESQARYVAQQRNRLVGGLLLHVQRGSEVAGSVCTRRFAHLARRCYSEDVVEKYGADTVFVPGRALFRPDLRDDVGEYYDIAPGSDALDSDTLTPKPFTARPLRSRGAAPGVPLVIDTGLGARRAQELYTFIQEGFYFDPEYSKHASATMVTWNSQTQAWAILKLDWTCPHFAAWQVGFETAALPVTYWGFSSLRSASWLLLHILWVVVSLVVFAREAAALRPSALMAVHKQDGYLLNLMEHYSSWEAMLASGGAGMQLAVLGLFFAYHFAMLYLVEMPLQYHILDDLHAEANFFLSARLRDEPSSLAAGSDAAAPAASGLVEASAPAWTLPEDNRGLQEMDDKTQLISRLGSLYKLFFQLQAGRTLIMMLRMLAASMHQKRLAVVSRTLVTSFWEFLQCVPFFTSLMCFAALFHVEVGCRLDFFATMEDAFRVTAAFAFWGDYKKIYDPMWEYTGLQRFKEDLYLLLFACLFMFFLGNFILAIVCDAMMLYWQEGREQSMTMVEDLRLFYKNRVNRKILNKWPPMERVLRTLLLPEAHKQRAQARSGRREKKQTLTKQATMKLMSTVIDLSPESLLRITVAKSSVSAERLSLLLDRELEEGHALMKITGSMDAPRCRLCNPELTEVVVDPELTTVVVDQQDERSRIIHWENGKKAILQRISANILRTLGNKPQPTDKTAEADQKPLAPIRREVLKRIRRMQLSMQSQQKAKSETIGTIITQANQRHCVDPAVLNHSTIQEHMANTLSCSTSQDSQRYREESWQPVSSIYSTLDQQWCAASESEAAMASITLEFGAYR</sequence>
<keyword evidence="2" id="KW-0812">Transmembrane</keyword>
<dbReference type="Proteomes" id="UP001190700">
    <property type="component" value="Unassembled WGS sequence"/>
</dbReference>